<gene>
    <name evidence="2" type="ORF">BJX63DRAFT_413350</name>
</gene>
<dbReference type="Proteomes" id="UP001610334">
    <property type="component" value="Unassembled WGS sequence"/>
</dbReference>
<feature type="region of interest" description="Disordered" evidence="1">
    <location>
        <begin position="1"/>
        <end position="29"/>
    </location>
</feature>
<dbReference type="CDD" id="cd14688">
    <property type="entry name" value="bZIP_YAP"/>
    <property type="match status" value="1"/>
</dbReference>
<comment type="caution">
    <text evidence="2">The sequence shown here is derived from an EMBL/GenBank/DDBJ whole genome shotgun (WGS) entry which is preliminary data.</text>
</comment>
<feature type="compositionally biased region" description="Basic and acidic residues" evidence="1">
    <location>
        <begin position="1"/>
        <end position="11"/>
    </location>
</feature>
<keyword evidence="3" id="KW-1185">Reference proteome</keyword>
<evidence type="ECO:0000313" key="2">
    <source>
        <dbReference type="EMBL" id="KAL2802999.1"/>
    </source>
</evidence>
<accession>A0ABR4GVA9</accession>
<proteinExistence type="predicted"/>
<dbReference type="PANTHER" id="PTHR42070">
    <property type="entry name" value="FILAMENT ASSOCIATED PROTEIN, PUTATIVE (AFU_ORTHOLOGUE AFUA_8G06630)-RELATED"/>
    <property type="match status" value="1"/>
</dbReference>
<dbReference type="SUPFAM" id="SSF57959">
    <property type="entry name" value="Leucine zipper domain"/>
    <property type="match status" value="1"/>
</dbReference>
<feature type="compositionally biased region" description="Basic and acidic residues" evidence="1">
    <location>
        <begin position="17"/>
        <end position="26"/>
    </location>
</feature>
<evidence type="ECO:0000313" key="3">
    <source>
        <dbReference type="Proteomes" id="UP001610334"/>
    </source>
</evidence>
<feature type="region of interest" description="Disordered" evidence="1">
    <location>
        <begin position="141"/>
        <end position="163"/>
    </location>
</feature>
<organism evidence="2 3">
    <name type="scientific">Aspergillus granulosus</name>
    <dbReference type="NCBI Taxonomy" id="176169"/>
    <lineage>
        <taxon>Eukaryota</taxon>
        <taxon>Fungi</taxon>
        <taxon>Dikarya</taxon>
        <taxon>Ascomycota</taxon>
        <taxon>Pezizomycotina</taxon>
        <taxon>Eurotiomycetes</taxon>
        <taxon>Eurotiomycetidae</taxon>
        <taxon>Eurotiales</taxon>
        <taxon>Aspergillaceae</taxon>
        <taxon>Aspergillus</taxon>
        <taxon>Aspergillus subgen. Nidulantes</taxon>
    </lineage>
</organism>
<dbReference type="EMBL" id="JBFXLT010000155">
    <property type="protein sequence ID" value="KAL2802999.1"/>
    <property type="molecule type" value="Genomic_DNA"/>
</dbReference>
<dbReference type="InterPro" id="IPR046347">
    <property type="entry name" value="bZIP_sf"/>
</dbReference>
<sequence>MAQRALTDHLKGSRTGDAARIRDNQRRSRARRKEYIRELEERVQGYERLGVSATQEVQAAGRKVAQENEWLRELLSLHGISESQVNQYLASRRNENAAPVSPVFGRQEGHEISTTMLATKQHAHHHVPMSHSTHASREQYTAAVSDEEPVPEERIGNGQADDLPLAAGRDDETSMSCEAAANIIAGMHDYPDRSMIRERLGCGSTDCRVRHLAIFEMLDI</sequence>
<reference evidence="2 3" key="1">
    <citation type="submission" date="2024-07" db="EMBL/GenBank/DDBJ databases">
        <title>Section-level genome sequencing and comparative genomics of Aspergillus sections Usti and Cavernicolus.</title>
        <authorList>
            <consortium name="Lawrence Berkeley National Laboratory"/>
            <person name="Nybo J.L."/>
            <person name="Vesth T.C."/>
            <person name="Theobald S."/>
            <person name="Frisvad J.C."/>
            <person name="Larsen T.O."/>
            <person name="Kjaerboelling I."/>
            <person name="Rothschild-Mancinelli K."/>
            <person name="Lyhne E.K."/>
            <person name="Kogle M.E."/>
            <person name="Barry K."/>
            <person name="Clum A."/>
            <person name="Na H."/>
            <person name="Ledsgaard L."/>
            <person name="Lin J."/>
            <person name="Lipzen A."/>
            <person name="Kuo A."/>
            <person name="Riley R."/>
            <person name="Mondo S."/>
            <person name="Labutti K."/>
            <person name="Haridas S."/>
            <person name="Pangalinan J."/>
            <person name="Salamov A.A."/>
            <person name="Simmons B.A."/>
            <person name="Magnuson J.K."/>
            <person name="Chen J."/>
            <person name="Drula E."/>
            <person name="Henrissat B."/>
            <person name="Wiebenga A."/>
            <person name="Lubbers R.J."/>
            <person name="Gomes A.C."/>
            <person name="Makela M.R."/>
            <person name="Stajich J."/>
            <person name="Grigoriev I.V."/>
            <person name="Mortensen U.H."/>
            <person name="De Vries R.P."/>
            <person name="Baker S.E."/>
            <person name="Andersen M.R."/>
        </authorList>
    </citation>
    <scope>NUCLEOTIDE SEQUENCE [LARGE SCALE GENOMIC DNA]</scope>
    <source>
        <strain evidence="2 3">CBS 588.65</strain>
    </source>
</reference>
<evidence type="ECO:0000256" key="1">
    <source>
        <dbReference type="SAM" id="MobiDB-lite"/>
    </source>
</evidence>
<name>A0ABR4GVA9_9EURO</name>
<dbReference type="PANTHER" id="PTHR42070:SF1">
    <property type="entry name" value="FILAMENT ASSOCIATED PROTEIN, PUTATIVE (AFU_ORTHOLOGUE AFUA_8G06630)-RELATED"/>
    <property type="match status" value="1"/>
</dbReference>
<evidence type="ECO:0008006" key="4">
    <source>
        <dbReference type="Google" id="ProtNLM"/>
    </source>
</evidence>
<dbReference type="Gene3D" id="1.20.5.170">
    <property type="match status" value="1"/>
</dbReference>
<protein>
    <recommendedName>
        <fullName evidence="4">BZIP domain-containing protein</fullName>
    </recommendedName>
</protein>